<comment type="caution">
    <text evidence="12">The sequence shown here is derived from an EMBL/GenBank/DDBJ whole genome shotgun (WGS) entry which is preliminary data.</text>
</comment>
<accession>A0AAW2IIP2</accession>
<evidence type="ECO:0000259" key="11">
    <source>
        <dbReference type="PROSITE" id="PS50262"/>
    </source>
</evidence>
<comment type="subcellular location">
    <subcellularLocation>
        <location evidence="1">Cell membrane</location>
        <topology evidence="1">Multi-pass membrane protein</topology>
    </subcellularLocation>
</comment>
<evidence type="ECO:0000256" key="7">
    <source>
        <dbReference type="ARBA" id="ARBA00023136"/>
    </source>
</evidence>
<keyword evidence="8" id="KW-0675">Receptor</keyword>
<keyword evidence="5 10" id="KW-1133">Transmembrane helix</keyword>
<dbReference type="InterPro" id="IPR017452">
    <property type="entry name" value="GPCR_Rhodpsn_7TM"/>
</dbReference>
<evidence type="ECO:0000256" key="6">
    <source>
        <dbReference type="ARBA" id="ARBA00023040"/>
    </source>
</evidence>
<dbReference type="GO" id="GO:0007210">
    <property type="term" value="P:serotonin receptor signaling pathway"/>
    <property type="evidence" value="ECO:0007669"/>
    <property type="project" value="TreeGrafter"/>
</dbReference>
<feature type="domain" description="G-protein coupled receptors family 1 profile" evidence="11">
    <location>
        <begin position="1"/>
        <end position="98"/>
    </location>
</feature>
<dbReference type="GO" id="GO:0005886">
    <property type="term" value="C:plasma membrane"/>
    <property type="evidence" value="ECO:0007669"/>
    <property type="project" value="UniProtKB-SubCell"/>
</dbReference>
<sequence>MHLCTISVDRYLSLRYPMKFGRNKTRRRVVLKIMFVWLLSVAMSLPLSLMYSQNYDSVLVGGSCQIPDPLYKLIGSIVCFYVPLFVMMITYALTVRLLEAQQQSLGLGPGWTGMWLSSAAGQAMGIHRSCTWRKFLETKGGTPSCSTPQHLIHQMHSNASTDTDLTTLESHELWLPDSSVPEPTTTMTALHVFGAEMLKLSRGLETLGAGRRREGSDETKLRWVLRTDLAENGPDSTDSG</sequence>
<dbReference type="PANTHER" id="PTHR24247:SF222">
    <property type="entry name" value="5-HYDROXYTRYPTAMINE (SEROTONIN) RECEPTOR 2B, ISOFORM E"/>
    <property type="match status" value="1"/>
</dbReference>
<evidence type="ECO:0000256" key="1">
    <source>
        <dbReference type="ARBA" id="ARBA00004651"/>
    </source>
</evidence>
<gene>
    <name evidence="12" type="ORF">PYX00_002583</name>
</gene>
<dbReference type="GO" id="GO:0045202">
    <property type="term" value="C:synapse"/>
    <property type="evidence" value="ECO:0007669"/>
    <property type="project" value="GOC"/>
</dbReference>
<evidence type="ECO:0000313" key="12">
    <source>
        <dbReference type="EMBL" id="KAL0281666.1"/>
    </source>
</evidence>
<name>A0AAW2IIP2_9NEOP</name>
<dbReference type="SUPFAM" id="SSF81321">
    <property type="entry name" value="Family A G protein-coupled receptor-like"/>
    <property type="match status" value="1"/>
</dbReference>
<evidence type="ECO:0000256" key="8">
    <source>
        <dbReference type="ARBA" id="ARBA00023170"/>
    </source>
</evidence>
<dbReference type="PROSITE" id="PS50262">
    <property type="entry name" value="G_PROTEIN_RECEP_F1_2"/>
    <property type="match status" value="1"/>
</dbReference>
<keyword evidence="7 10" id="KW-0472">Membrane</keyword>
<feature type="transmembrane region" description="Helical" evidence="10">
    <location>
        <begin position="71"/>
        <end position="93"/>
    </location>
</feature>
<organism evidence="12">
    <name type="scientific">Menopon gallinae</name>
    <name type="common">poultry shaft louse</name>
    <dbReference type="NCBI Taxonomy" id="328185"/>
    <lineage>
        <taxon>Eukaryota</taxon>
        <taxon>Metazoa</taxon>
        <taxon>Ecdysozoa</taxon>
        <taxon>Arthropoda</taxon>
        <taxon>Hexapoda</taxon>
        <taxon>Insecta</taxon>
        <taxon>Pterygota</taxon>
        <taxon>Neoptera</taxon>
        <taxon>Paraneoptera</taxon>
        <taxon>Psocodea</taxon>
        <taxon>Troctomorpha</taxon>
        <taxon>Phthiraptera</taxon>
        <taxon>Amblycera</taxon>
        <taxon>Menoponidae</taxon>
        <taxon>Menopon</taxon>
    </lineage>
</organism>
<dbReference type="Pfam" id="PF00001">
    <property type="entry name" value="7tm_1"/>
    <property type="match status" value="1"/>
</dbReference>
<dbReference type="GO" id="GO:0004993">
    <property type="term" value="F:G protein-coupled serotonin receptor activity"/>
    <property type="evidence" value="ECO:0007669"/>
    <property type="project" value="TreeGrafter"/>
</dbReference>
<evidence type="ECO:0000256" key="2">
    <source>
        <dbReference type="ARBA" id="ARBA00010663"/>
    </source>
</evidence>
<dbReference type="GO" id="GO:0007187">
    <property type="term" value="P:G protein-coupled receptor signaling pathway, coupled to cyclic nucleotide second messenger"/>
    <property type="evidence" value="ECO:0007669"/>
    <property type="project" value="TreeGrafter"/>
</dbReference>
<dbReference type="PANTHER" id="PTHR24247">
    <property type="entry name" value="5-HYDROXYTRYPTAMINE RECEPTOR"/>
    <property type="match status" value="1"/>
</dbReference>
<evidence type="ECO:0000256" key="3">
    <source>
        <dbReference type="ARBA" id="ARBA00022475"/>
    </source>
</evidence>
<feature type="transmembrane region" description="Helical" evidence="10">
    <location>
        <begin position="29"/>
        <end position="51"/>
    </location>
</feature>
<evidence type="ECO:0000256" key="9">
    <source>
        <dbReference type="ARBA" id="ARBA00023224"/>
    </source>
</evidence>
<evidence type="ECO:0000256" key="4">
    <source>
        <dbReference type="ARBA" id="ARBA00022692"/>
    </source>
</evidence>
<keyword evidence="4 10" id="KW-0812">Transmembrane</keyword>
<protein>
    <recommendedName>
        <fullName evidence="11">G-protein coupled receptors family 1 profile domain-containing protein</fullName>
    </recommendedName>
</protein>
<dbReference type="Gene3D" id="1.20.1070.10">
    <property type="entry name" value="Rhodopsin 7-helix transmembrane proteins"/>
    <property type="match status" value="1"/>
</dbReference>
<comment type="similarity">
    <text evidence="2">Belongs to the G-protein coupled receptor 1 family.</text>
</comment>
<proteinExistence type="inferred from homology"/>
<dbReference type="InterPro" id="IPR000276">
    <property type="entry name" value="GPCR_Rhodpsn"/>
</dbReference>
<evidence type="ECO:0000256" key="10">
    <source>
        <dbReference type="SAM" id="Phobius"/>
    </source>
</evidence>
<dbReference type="AlphaFoldDB" id="A0AAW2IIP2"/>
<evidence type="ECO:0000256" key="5">
    <source>
        <dbReference type="ARBA" id="ARBA00022989"/>
    </source>
</evidence>
<dbReference type="GO" id="GO:0030425">
    <property type="term" value="C:dendrite"/>
    <property type="evidence" value="ECO:0007669"/>
    <property type="project" value="TreeGrafter"/>
</dbReference>
<dbReference type="GO" id="GO:0030594">
    <property type="term" value="F:neurotransmitter receptor activity"/>
    <property type="evidence" value="ECO:0007669"/>
    <property type="project" value="TreeGrafter"/>
</dbReference>
<keyword evidence="9" id="KW-0807">Transducer</keyword>
<dbReference type="GO" id="GO:0007268">
    <property type="term" value="P:chemical synaptic transmission"/>
    <property type="evidence" value="ECO:0007669"/>
    <property type="project" value="TreeGrafter"/>
</dbReference>
<reference evidence="12" key="1">
    <citation type="journal article" date="2024" name="Gigascience">
        <title>Chromosome-level genome of the poultry shaft louse Menopon gallinae provides insight into the host-switching and adaptive evolution of parasitic lice.</title>
        <authorList>
            <person name="Xu Y."/>
            <person name="Ma L."/>
            <person name="Liu S."/>
            <person name="Liang Y."/>
            <person name="Liu Q."/>
            <person name="He Z."/>
            <person name="Tian L."/>
            <person name="Duan Y."/>
            <person name="Cai W."/>
            <person name="Li H."/>
            <person name="Song F."/>
        </authorList>
    </citation>
    <scope>NUCLEOTIDE SEQUENCE</scope>
    <source>
        <strain evidence="12">Cailab_2023a</strain>
    </source>
</reference>
<keyword evidence="6" id="KW-0297">G-protein coupled receptor</keyword>
<dbReference type="EMBL" id="JARGDH010000001">
    <property type="protein sequence ID" value="KAL0281666.1"/>
    <property type="molecule type" value="Genomic_DNA"/>
</dbReference>
<keyword evidence="3" id="KW-1003">Cell membrane</keyword>